<reference evidence="2 3" key="1">
    <citation type="journal article" date="2010" name="Syst. Appl. Microbiol.">
        <title>Four new species of Chryseobacterium from the rhizosphere of coastal sand dune plants, Chryseobacterium elymi sp. nov., Chryseobacterium hagamense sp. nov., Chryseobacterium lathyri sp. nov. and Chryseobacterium rhizosphaerae sp. nov.</title>
        <authorList>
            <person name="Cho S.H."/>
            <person name="Lee K.S."/>
            <person name="Shin D.S."/>
            <person name="Han J.H."/>
            <person name="Park K.S."/>
            <person name="Lee C.H."/>
            <person name="Park K.H."/>
            <person name="Kim S.B."/>
        </authorList>
    </citation>
    <scope>NUCLEOTIDE SEQUENCE [LARGE SCALE GENOMIC DNA]</scope>
    <source>
        <strain evidence="2 3">KCTC 22547</strain>
    </source>
</reference>
<comment type="similarity">
    <text evidence="1">Belongs to the terpene synthase family.</text>
</comment>
<dbReference type="SFLD" id="SFLDG01020">
    <property type="entry name" value="Terpene_Cyclase_Like_2"/>
    <property type="match status" value="1"/>
</dbReference>
<dbReference type="EMBL" id="QNUH01000010">
    <property type="protein sequence ID" value="REC76811.1"/>
    <property type="molecule type" value="Genomic_DNA"/>
</dbReference>
<dbReference type="Gene3D" id="1.10.600.10">
    <property type="entry name" value="Farnesyl Diphosphate Synthase"/>
    <property type="match status" value="1"/>
</dbReference>
<comment type="cofactor">
    <cofactor evidence="1">
        <name>Mg(2+)</name>
        <dbReference type="ChEBI" id="CHEBI:18420"/>
    </cofactor>
</comment>
<evidence type="ECO:0000313" key="3">
    <source>
        <dbReference type="Proteomes" id="UP000257030"/>
    </source>
</evidence>
<keyword evidence="1" id="KW-0456">Lyase</keyword>
<organism evidence="2 3">
    <name type="scientific">Chryseobacterium elymi</name>
    <dbReference type="NCBI Taxonomy" id="395936"/>
    <lineage>
        <taxon>Bacteria</taxon>
        <taxon>Pseudomonadati</taxon>
        <taxon>Bacteroidota</taxon>
        <taxon>Flavobacteriia</taxon>
        <taxon>Flavobacteriales</taxon>
        <taxon>Weeksellaceae</taxon>
        <taxon>Chryseobacterium group</taxon>
        <taxon>Chryseobacterium</taxon>
    </lineage>
</organism>
<sequence>MKLYIVLHFRSRHSVNENRYSYIFLIHLHKHYYLVFQRLILLNFTDKSYSYVKLKNNKTMNTLELLNKQFNYPFPTLKNPNADQLQEITENQWIDGEYLWLYEQNPGLRKKYKKTKTAHIAAQWFPTAPVERFKPICRLMLWTLYNDDLYEESVSCDIKKIHTQSVAVLNGEISAAESGIPLGAMLESLRQELLQFIPQESIARFSKMISRYFTGLEAELRYKENKMFPTITECIALRENSICLYPFLQLTEVETGIILPPEIHEHPVIMRLQALACHLVTYFNEVQSVEKDEATGSIYYNIVKVIQHEYQVSLEDACLEDLRLHNEDLKEFVTLQASLPDFGIWHDAVVNWVHYMSMVLSGWKNISTKLDRYNAMEFPNATELKEKLNQI</sequence>
<keyword evidence="1" id="KW-0479">Metal-binding</keyword>
<dbReference type="AlphaFoldDB" id="A0A3D9DG61"/>
<dbReference type="Proteomes" id="UP000257030">
    <property type="component" value="Unassembled WGS sequence"/>
</dbReference>
<accession>A0A3D9DG61</accession>
<protein>
    <recommendedName>
        <fullName evidence="1">Terpene synthase</fullName>
        <ecNumber evidence="1">4.2.3.-</ecNumber>
    </recommendedName>
</protein>
<keyword evidence="1" id="KW-0460">Magnesium</keyword>
<proteinExistence type="inferred from homology"/>
<dbReference type="InterPro" id="IPR008949">
    <property type="entry name" value="Isoprenoid_synthase_dom_sf"/>
</dbReference>
<dbReference type="GO" id="GO:0046872">
    <property type="term" value="F:metal ion binding"/>
    <property type="evidence" value="ECO:0007669"/>
    <property type="project" value="UniProtKB-KW"/>
</dbReference>
<comment type="caution">
    <text evidence="2">The sequence shown here is derived from an EMBL/GenBank/DDBJ whole genome shotgun (WGS) entry which is preliminary data.</text>
</comment>
<evidence type="ECO:0000256" key="1">
    <source>
        <dbReference type="RuleBase" id="RU366034"/>
    </source>
</evidence>
<name>A0A3D9DG61_9FLAO</name>
<dbReference type="SFLD" id="SFLDS00005">
    <property type="entry name" value="Isoprenoid_Synthase_Type_I"/>
    <property type="match status" value="1"/>
</dbReference>
<dbReference type="EC" id="4.2.3.-" evidence="1"/>
<dbReference type="PANTHER" id="PTHR35201:SF4">
    <property type="entry name" value="BETA-PINACENE SYNTHASE-RELATED"/>
    <property type="match status" value="1"/>
</dbReference>
<evidence type="ECO:0000313" key="2">
    <source>
        <dbReference type="EMBL" id="REC76811.1"/>
    </source>
</evidence>
<dbReference type="PANTHER" id="PTHR35201">
    <property type="entry name" value="TERPENE SYNTHASE"/>
    <property type="match status" value="1"/>
</dbReference>
<dbReference type="SUPFAM" id="SSF48576">
    <property type="entry name" value="Terpenoid synthases"/>
    <property type="match status" value="1"/>
</dbReference>
<gene>
    <name evidence="2" type="ORF">DRF60_13045</name>
</gene>
<dbReference type="InterPro" id="IPR034686">
    <property type="entry name" value="Terpene_cyclase-like_2"/>
</dbReference>
<keyword evidence="3" id="KW-1185">Reference proteome</keyword>
<dbReference type="GO" id="GO:0010333">
    <property type="term" value="F:terpene synthase activity"/>
    <property type="evidence" value="ECO:0007669"/>
    <property type="project" value="InterPro"/>
</dbReference>
<dbReference type="Pfam" id="PF19086">
    <property type="entry name" value="Terpene_syn_C_2"/>
    <property type="match status" value="1"/>
</dbReference>